<dbReference type="PROSITE" id="PS51192">
    <property type="entry name" value="HELICASE_ATP_BIND_1"/>
    <property type="match status" value="1"/>
</dbReference>
<evidence type="ECO:0000256" key="1">
    <source>
        <dbReference type="ARBA" id="ARBA00022801"/>
    </source>
</evidence>
<feature type="region of interest" description="Disordered" evidence="3">
    <location>
        <begin position="105"/>
        <end position="138"/>
    </location>
</feature>
<dbReference type="CDD" id="cd18793">
    <property type="entry name" value="SF2_C_SNF"/>
    <property type="match status" value="1"/>
</dbReference>
<protein>
    <submittedName>
        <fullName evidence="7">DEAD/DEAH box helicase</fullName>
        <ecNumber evidence="7">3.6.4.-</ecNumber>
    </submittedName>
</protein>
<proteinExistence type="predicted"/>
<evidence type="ECO:0000259" key="6">
    <source>
        <dbReference type="PROSITE" id="PS51194"/>
    </source>
</evidence>
<dbReference type="Proteomes" id="UP001596378">
    <property type="component" value="Unassembled WGS sequence"/>
</dbReference>
<keyword evidence="7" id="KW-0547">Nucleotide-binding</keyword>
<feature type="domain" description="Helicase ATP-binding" evidence="5">
    <location>
        <begin position="678"/>
        <end position="841"/>
    </location>
</feature>
<dbReference type="Gene3D" id="3.40.50.10810">
    <property type="entry name" value="Tandem AAA-ATPase domain"/>
    <property type="match status" value="1"/>
</dbReference>
<evidence type="ECO:0000313" key="8">
    <source>
        <dbReference type="Proteomes" id="UP001596378"/>
    </source>
</evidence>
<dbReference type="PANTHER" id="PTHR10799">
    <property type="entry name" value="SNF2/RAD54 HELICASE FAMILY"/>
    <property type="match status" value="1"/>
</dbReference>
<dbReference type="GO" id="GO:0016787">
    <property type="term" value="F:hydrolase activity"/>
    <property type="evidence" value="ECO:0007669"/>
    <property type="project" value="UniProtKB-KW"/>
</dbReference>
<dbReference type="Pfam" id="PF00271">
    <property type="entry name" value="Helicase_C"/>
    <property type="match status" value="1"/>
</dbReference>
<feature type="domain" description="SWIM-type" evidence="4">
    <location>
        <begin position="54"/>
        <end position="94"/>
    </location>
</feature>
<dbReference type="SMART" id="SM00490">
    <property type="entry name" value="HELICc"/>
    <property type="match status" value="1"/>
</dbReference>
<evidence type="ECO:0000259" key="4">
    <source>
        <dbReference type="PROSITE" id="PS50966"/>
    </source>
</evidence>
<evidence type="ECO:0000313" key="7">
    <source>
        <dbReference type="EMBL" id="MFC7151857.1"/>
    </source>
</evidence>
<feature type="domain" description="Helicase C-terminal" evidence="6">
    <location>
        <begin position="951"/>
        <end position="1105"/>
    </location>
</feature>
<dbReference type="InterPro" id="IPR000330">
    <property type="entry name" value="SNF2_N"/>
</dbReference>
<dbReference type="InterPro" id="IPR038718">
    <property type="entry name" value="SNF2-like_sf"/>
</dbReference>
<dbReference type="InterPro" id="IPR001650">
    <property type="entry name" value="Helicase_C-like"/>
</dbReference>
<reference evidence="8" key="1">
    <citation type="journal article" date="2019" name="Int. J. Syst. Evol. Microbiol.">
        <title>The Global Catalogue of Microorganisms (GCM) 10K type strain sequencing project: providing services to taxonomists for standard genome sequencing and annotation.</title>
        <authorList>
            <consortium name="The Broad Institute Genomics Platform"/>
            <consortium name="The Broad Institute Genome Sequencing Center for Infectious Disease"/>
            <person name="Wu L."/>
            <person name="Ma J."/>
        </authorList>
    </citation>
    <scope>NUCLEOTIDE SEQUENCE [LARGE SCALE GENOMIC DNA]</scope>
    <source>
        <strain evidence="8">KCTC 12907</strain>
    </source>
</reference>
<feature type="compositionally biased region" description="Low complexity" evidence="3">
    <location>
        <begin position="129"/>
        <end position="138"/>
    </location>
</feature>
<keyword evidence="2" id="KW-0863">Zinc-finger</keyword>
<dbReference type="Gene3D" id="3.40.50.300">
    <property type="entry name" value="P-loop containing nucleotide triphosphate hydrolases"/>
    <property type="match status" value="1"/>
</dbReference>
<keyword evidence="8" id="KW-1185">Reference proteome</keyword>
<sequence>MSFQLTKRTIKTICGAYSYERGEADCRAGKVTIAEYDPELRICSATVKGTHSLFRVDIRADDNGDIRTDCECLSLNLSASQSCRHIAATLLSLYELQQSGPSAAAAKPSRSIAQSAARPNRLSQSGRPGSSNGTAASSASTDAALTNVMLDLFAPKPVRPSRASTIYDPREPLGVEFIVSLFHYGFRKNMFSIELKIGSKRTYVVPKLRDFLERVALRERYECSRYFTYDPELHCFHETNDAIIRQLIELQRNEKMYRDSSGGYAAHATPVGGERALLIPPTVWEELAPLLTQAASVRLEYEGFSYEGLRFSDMPMPLLFELERNDGASGTEPAGYRLNVQGLDRLIVLEPYGLVLADGALLKLKPEPCRRLFELQKMLTNARDARTIRVSSEQMAPFMEKVVPGLMGLGSVCLSPAVSEQVIQAPLKAKLYLDRIRDRLLAGLEFHYGDIVINPLENGGSGRGINRILLRESDKEARILDLMEQANFMKTESGYFMEDEEGQYDFLYHIIPQLEKLLKVYATTAIKIRLHVGHAPPRIRVDVDERTNWLECKFELDGVPETEIRNLILSLSDKRRYYKLPNGALMPLETPDYEAINRFIAVMKVDKGSLTGAEFQLPAVRGLHLIDGDNRDPVLKLGKSLRSLLDNMRNPDSLDFPVPDSLAPIMRDYQKFGYQWLRTLAHYRFGGILADDMGLGKTLQSIAYLVSALPEIRSLGQSAIIVCPASLSYNWLNELRKFAPEIRAVVADGDKTERGRILAQLSRIDVLITSYPLLRKDVEAYAQAYFHALILDEAQAVKNYATQTAQSVKALQARYRFALTGTPIENSLEELWSICDVVFPELFQDRRTFSELTREAVAKRIRPFLLRRLKTDVLAELPEKIESVQSSVLLPEQKKLYLSYLAKLRKETLKHLDEEGFGRSRIKILAGLTRLRQLCCHPGLFVEGYEGGSAKFDQLLELIEECRGAGKRMLVFSQFTEMLGMISRELAYQGVSFFYLDGQTPSSERVDLCSRFNDGERELFLISLKAGGTGLNLTGADTVILYDLWWNPAVEQQAADRAHRMGQKNVVQVLRLIAQDTVEEKMYALQQRKKHLIDEVIEPGQEALSSISEEEIRELLMI</sequence>
<dbReference type="InterPro" id="IPR049730">
    <property type="entry name" value="SNF2/RAD54-like_C"/>
</dbReference>
<dbReference type="InterPro" id="IPR014001">
    <property type="entry name" value="Helicase_ATP-bd"/>
</dbReference>
<organism evidence="7 8">
    <name type="scientific">Cohnella cellulosilytica</name>
    <dbReference type="NCBI Taxonomy" id="986710"/>
    <lineage>
        <taxon>Bacteria</taxon>
        <taxon>Bacillati</taxon>
        <taxon>Bacillota</taxon>
        <taxon>Bacilli</taxon>
        <taxon>Bacillales</taxon>
        <taxon>Paenibacillaceae</taxon>
        <taxon>Cohnella</taxon>
    </lineage>
</organism>
<dbReference type="PROSITE" id="PS50966">
    <property type="entry name" value="ZF_SWIM"/>
    <property type="match status" value="1"/>
</dbReference>
<evidence type="ECO:0000259" key="5">
    <source>
        <dbReference type="PROSITE" id="PS51192"/>
    </source>
</evidence>
<dbReference type="InterPro" id="IPR007527">
    <property type="entry name" value="Znf_SWIM"/>
</dbReference>
<dbReference type="EMBL" id="JBHTAI010000019">
    <property type="protein sequence ID" value="MFC7151857.1"/>
    <property type="molecule type" value="Genomic_DNA"/>
</dbReference>
<keyword evidence="2" id="KW-0479">Metal-binding</keyword>
<keyword evidence="7" id="KW-0347">Helicase</keyword>
<evidence type="ECO:0000256" key="2">
    <source>
        <dbReference type="PROSITE-ProRule" id="PRU00325"/>
    </source>
</evidence>
<dbReference type="InterPro" id="IPR013663">
    <property type="entry name" value="Helicase_SWF/SNF/SWI_bac"/>
</dbReference>
<keyword evidence="7" id="KW-0067">ATP-binding</keyword>
<dbReference type="InterPro" id="IPR027417">
    <property type="entry name" value="P-loop_NTPase"/>
</dbReference>
<keyword evidence="2" id="KW-0862">Zinc</keyword>
<name>A0ABW2FK19_9BACL</name>
<accession>A0ABW2FK19</accession>
<dbReference type="SMART" id="SM00487">
    <property type="entry name" value="DEXDc"/>
    <property type="match status" value="1"/>
</dbReference>
<dbReference type="EC" id="3.6.4.-" evidence="7"/>
<evidence type="ECO:0000256" key="3">
    <source>
        <dbReference type="SAM" id="MobiDB-lite"/>
    </source>
</evidence>
<comment type="caution">
    <text evidence="7">The sequence shown here is derived from an EMBL/GenBank/DDBJ whole genome shotgun (WGS) entry which is preliminary data.</text>
</comment>
<dbReference type="Pfam" id="PF08455">
    <property type="entry name" value="SNF2_assoc"/>
    <property type="match status" value="1"/>
</dbReference>
<keyword evidence="1 7" id="KW-0378">Hydrolase</keyword>
<dbReference type="SUPFAM" id="SSF52540">
    <property type="entry name" value="P-loop containing nucleoside triphosphate hydrolases"/>
    <property type="match status" value="2"/>
</dbReference>
<dbReference type="Pfam" id="PF00176">
    <property type="entry name" value="SNF2-rel_dom"/>
    <property type="match status" value="1"/>
</dbReference>
<dbReference type="GO" id="GO:0004386">
    <property type="term" value="F:helicase activity"/>
    <property type="evidence" value="ECO:0007669"/>
    <property type="project" value="UniProtKB-KW"/>
</dbReference>
<gene>
    <name evidence="7" type="ORF">ACFQMJ_25240</name>
</gene>
<dbReference type="PROSITE" id="PS51194">
    <property type="entry name" value="HELICASE_CTER"/>
    <property type="match status" value="1"/>
</dbReference>
<dbReference type="RefSeq" id="WP_378046679.1">
    <property type="nucleotide sequence ID" value="NZ_JBHMDN010000011.1"/>
</dbReference>